<feature type="domain" description="Polymerase nucleotidyl transferase" evidence="1">
    <location>
        <begin position="20"/>
        <end position="76"/>
    </location>
</feature>
<dbReference type="Gene3D" id="3.30.460.10">
    <property type="entry name" value="Beta Polymerase, domain 2"/>
    <property type="match status" value="1"/>
</dbReference>
<keyword evidence="2" id="KW-0808">Transferase</keyword>
<dbReference type="InterPro" id="IPR052548">
    <property type="entry name" value="Type_VII_TA_antitoxin"/>
</dbReference>
<dbReference type="InterPro" id="IPR043519">
    <property type="entry name" value="NT_sf"/>
</dbReference>
<sequence length="118" mass="13735">MAVAKDKREYVNAIMNEIVYSMKDIFGSKLRQVILFGSYARGEQEEDSDMDIMVLVDLNDSELNQYNNVIAEVITDISIKYGVLPSIIDKNYEHFHHWVPFLPFYRNVKTEGVEFYAS</sequence>
<evidence type="ECO:0000259" key="1">
    <source>
        <dbReference type="Pfam" id="PF01909"/>
    </source>
</evidence>
<dbReference type="RefSeq" id="WP_083945707.1">
    <property type="nucleotide sequence ID" value="NZ_LT608335.1"/>
</dbReference>
<dbReference type="PANTHER" id="PTHR33933">
    <property type="entry name" value="NUCLEOTIDYLTRANSFERASE"/>
    <property type="match status" value="1"/>
</dbReference>
<evidence type="ECO:0000313" key="2">
    <source>
        <dbReference type="EMBL" id="SCM82904.1"/>
    </source>
</evidence>
<reference evidence="2" key="1">
    <citation type="submission" date="2016-08" db="EMBL/GenBank/DDBJ databases">
        <authorList>
            <person name="Seilhamer J.J."/>
        </authorList>
    </citation>
    <scope>NUCLEOTIDE SEQUENCE</scope>
    <source>
        <strain evidence="2">86</strain>
    </source>
</reference>
<accession>A0A212LZ79</accession>
<dbReference type="SUPFAM" id="SSF81301">
    <property type="entry name" value="Nucleotidyltransferase"/>
    <property type="match status" value="1"/>
</dbReference>
<proteinExistence type="predicted"/>
<dbReference type="InterPro" id="IPR002934">
    <property type="entry name" value="Polymerase_NTP_transf_dom"/>
</dbReference>
<organism evidence="2">
    <name type="scientific">uncultured Sporomusa sp</name>
    <dbReference type="NCBI Taxonomy" id="307249"/>
    <lineage>
        <taxon>Bacteria</taxon>
        <taxon>Bacillati</taxon>
        <taxon>Bacillota</taxon>
        <taxon>Negativicutes</taxon>
        <taxon>Selenomonadales</taxon>
        <taxon>Sporomusaceae</taxon>
        <taxon>Sporomusa</taxon>
        <taxon>environmental samples</taxon>
    </lineage>
</organism>
<dbReference type="Pfam" id="PF01909">
    <property type="entry name" value="NTP_transf_2"/>
    <property type="match status" value="1"/>
</dbReference>
<gene>
    <name evidence="2" type="ORF">KL86SPO_50676</name>
</gene>
<dbReference type="PANTHER" id="PTHR33933:SF1">
    <property type="entry name" value="PROTEIN ADENYLYLTRANSFERASE MNTA-RELATED"/>
    <property type="match status" value="1"/>
</dbReference>
<dbReference type="EMBL" id="FMJE01000005">
    <property type="protein sequence ID" value="SCM82904.1"/>
    <property type="molecule type" value="Genomic_DNA"/>
</dbReference>
<protein>
    <submittedName>
        <fullName evidence="2">Putative nucleotidyltransferase</fullName>
    </submittedName>
</protein>
<dbReference type="CDD" id="cd05403">
    <property type="entry name" value="NT_KNTase_like"/>
    <property type="match status" value="1"/>
</dbReference>
<dbReference type="AlphaFoldDB" id="A0A212LZ79"/>
<name>A0A212LZ79_9FIRM</name>
<dbReference type="GO" id="GO:0016779">
    <property type="term" value="F:nucleotidyltransferase activity"/>
    <property type="evidence" value="ECO:0007669"/>
    <property type="project" value="InterPro"/>
</dbReference>